<organism evidence="2 3">
    <name type="scientific">Sorangium cellulosum</name>
    <name type="common">Polyangium cellulosum</name>
    <dbReference type="NCBI Taxonomy" id="56"/>
    <lineage>
        <taxon>Bacteria</taxon>
        <taxon>Pseudomonadati</taxon>
        <taxon>Myxococcota</taxon>
        <taxon>Polyangia</taxon>
        <taxon>Polyangiales</taxon>
        <taxon>Polyangiaceae</taxon>
        <taxon>Sorangium</taxon>
    </lineage>
</organism>
<comment type="caution">
    <text evidence="2">The sequence shown here is derived from an EMBL/GenBank/DDBJ whole genome shotgun (WGS) entry which is preliminary data.</text>
</comment>
<proteinExistence type="predicted"/>
<dbReference type="InterPro" id="IPR025375">
    <property type="entry name" value="DUF4365"/>
</dbReference>
<feature type="domain" description="DUF4365" evidence="1">
    <location>
        <begin position="33"/>
        <end position="166"/>
    </location>
</feature>
<gene>
    <name evidence="2" type="ORF">BE18_50770</name>
</gene>
<dbReference type="AlphaFoldDB" id="A0A150RJW4"/>
<accession>A0A150RJW4</accession>
<dbReference type="EMBL" id="JEMC01003539">
    <property type="protein sequence ID" value="KYF80585.1"/>
    <property type="molecule type" value="Genomic_DNA"/>
</dbReference>
<dbReference type="Pfam" id="PF14280">
    <property type="entry name" value="DUF4365"/>
    <property type="match status" value="1"/>
</dbReference>
<evidence type="ECO:0000313" key="3">
    <source>
        <dbReference type="Proteomes" id="UP000075515"/>
    </source>
</evidence>
<sequence length="694" mass="77797">MDTKANKRTGPQFSAEMRTSQRAIFQLADRLTEAWWKVESPAIYPDTGEDVRVEIFEPGGARTGLSLDFQVKGHEGIERFLAKGDPAHVHYQLDVMHLESWEKKPRPVAILIWDVRERRGYWALARDACKRLDTQSPRWRQHQYATLLIHRTNITDDEGLARLREAVAWDELPKLVRPGDEVAFELSVQPDDSPEGRAKENELIEFWEGGGEVTIESRLISDLVMLHDGLRRAFGDAYWKRAKEVQLFSVPGRKLAPVRVEAESAAGTAQLPYVELRLARSGRRYSTLSNEHQRAAVTLKLVLDDGDPQLVRASIELALDGRGLDEARAAAWFVLMATEPGGSLRIERLDERTDPCVLPFYVSVTEEERASLRRTHELLQRLSLLQERVRTHGHFSFAFPPSRQQVQDALKLLPVVSGGEHEMTYRANISVKGTSELSIAATDGPLTFVHDGDDAVEVFGVRVPIGPVRFVITDVPHFVESYNSALRQALASRQDTFHVDIPCRGRYLDWAPEGSLEDRLDALAKDQAGYFTADQARSVGCFADYLDYLEQRKKLETVAEGVFRLVNFPAVSDVKDLVVVWLQSGKAAVFSHHTALVLHELSDILPPRIHVTVPPTWTPAAPLPAHVVLHSATLAESEITWHDVVPITTPARTIRDCRAAGLDPELLEQACREGIERGIIPAEALRPSEIFAAE</sequence>
<name>A0A150RJW4_SORCE</name>
<reference evidence="2 3" key="1">
    <citation type="submission" date="2014-02" db="EMBL/GenBank/DDBJ databases">
        <title>The small core and large imbalanced accessory genome model reveals a collaborative survival strategy of Sorangium cellulosum strains in nature.</title>
        <authorList>
            <person name="Han K."/>
            <person name="Peng R."/>
            <person name="Blom J."/>
            <person name="Li Y.-Z."/>
        </authorList>
    </citation>
    <scope>NUCLEOTIDE SEQUENCE [LARGE SCALE GENOMIC DNA]</scope>
    <source>
        <strain evidence="2 3">So0149</strain>
    </source>
</reference>
<dbReference type="Proteomes" id="UP000075515">
    <property type="component" value="Unassembled WGS sequence"/>
</dbReference>
<evidence type="ECO:0000313" key="2">
    <source>
        <dbReference type="EMBL" id="KYF80585.1"/>
    </source>
</evidence>
<evidence type="ECO:0000259" key="1">
    <source>
        <dbReference type="Pfam" id="PF14280"/>
    </source>
</evidence>
<protein>
    <recommendedName>
        <fullName evidence="1">DUF4365 domain-containing protein</fullName>
    </recommendedName>
</protein>